<evidence type="ECO:0000259" key="2">
    <source>
        <dbReference type="Pfam" id="PF08862"/>
    </source>
</evidence>
<evidence type="ECO:0008006" key="5">
    <source>
        <dbReference type="Google" id="ProtNLM"/>
    </source>
</evidence>
<organism evidence="3 4">
    <name type="scientific">Paramaledivibacter caminithermalis (strain DSM 15212 / CIP 107654 / DViRD3)</name>
    <name type="common">Clostridium caminithermale</name>
    <dbReference type="NCBI Taxonomy" id="1121301"/>
    <lineage>
        <taxon>Bacteria</taxon>
        <taxon>Bacillati</taxon>
        <taxon>Bacillota</taxon>
        <taxon>Clostridia</taxon>
        <taxon>Peptostreptococcales</taxon>
        <taxon>Caminicellaceae</taxon>
        <taxon>Paramaledivibacter</taxon>
    </lineage>
</organism>
<dbReference type="STRING" id="1121301.SAMN02745912_03655"/>
<proteinExistence type="predicted"/>
<dbReference type="Proteomes" id="UP000184465">
    <property type="component" value="Unassembled WGS sequence"/>
</dbReference>
<dbReference type="EMBL" id="FRAG01000088">
    <property type="protein sequence ID" value="SHK55154.1"/>
    <property type="molecule type" value="Genomic_DNA"/>
</dbReference>
<dbReference type="Pfam" id="PF08862">
    <property type="entry name" value="DUF1829"/>
    <property type="match status" value="1"/>
</dbReference>
<evidence type="ECO:0000313" key="3">
    <source>
        <dbReference type="EMBL" id="SHK55154.1"/>
    </source>
</evidence>
<feature type="domain" description="DUF1828" evidence="1">
    <location>
        <begin position="33"/>
        <end position="122"/>
    </location>
</feature>
<dbReference type="OrthoDB" id="1321863at2"/>
<evidence type="ECO:0000313" key="4">
    <source>
        <dbReference type="Proteomes" id="UP000184465"/>
    </source>
</evidence>
<dbReference type="InterPro" id="IPR014960">
    <property type="entry name" value="DUF1828"/>
</dbReference>
<dbReference type="InterPro" id="IPR014961">
    <property type="entry name" value="DUF1829"/>
</dbReference>
<dbReference type="AlphaFoldDB" id="A0A1M6TE51"/>
<evidence type="ECO:0000259" key="1">
    <source>
        <dbReference type="Pfam" id="PF08861"/>
    </source>
</evidence>
<protein>
    <recommendedName>
        <fullName evidence="5">DUF1828 domain-containing protein</fullName>
    </recommendedName>
</protein>
<dbReference type="RefSeq" id="WP_073153378.1">
    <property type="nucleotide sequence ID" value="NZ_FRAG01000088.1"/>
</dbReference>
<dbReference type="Pfam" id="PF08861">
    <property type="entry name" value="DUF1828"/>
    <property type="match status" value="1"/>
</dbReference>
<feature type="domain" description="DUF1829" evidence="2">
    <location>
        <begin position="160"/>
        <end position="246"/>
    </location>
</feature>
<sequence length="255" mass="29613">MINSKKFIDSYLSWLKENMSIKTIKDDVLELTSPFLDRHNDYMQIYIIKTDNGYILSDDGYTINDLMLSGLEFNTAKRKKILNTILNGYGVELDENDILKVKCNIANFPIKKHNLLQAMLSVNDLFVLSRNNVISIFLEDVETFLYNNDIRYISNVNFVGKSGLSQKFDFAIPKSKKMPERIIKTANNLNKSLVESIIFSWNDTKSVRDNNTQLYTFINDIDKNISNSLITAFKEYDIIPVRWSERKKYIEELAA</sequence>
<name>A0A1M6TE51_PARC5</name>
<keyword evidence="4" id="KW-1185">Reference proteome</keyword>
<accession>A0A1M6TE51</accession>
<reference evidence="4" key="1">
    <citation type="submission" date="2016-11" db="EMBL/GenBank/DDBJ databases">
        <authorList>
            <person name="Varghese N."/>
            <person name="Submissions S."/>
        </authorList>
    </citation>
    <scope>NUCLEOTIDE SEQUENCE [LARGE SCALE GENOMIC DNA]</scope>
    <source>
        <strain evidence="4">DSM 15212 / CIP 107654 / DViRD3</strain>
    </source>
</reference>
<gene>
    <name evidence="3" type="ORF">SAMN02745912_03655</name>
</gene>